<dbReference type="Pfam" id="PF00149">
    <property type="entry name" value="Metallophos"/>
    <property type="match status" value="1"/>
</dbReference>
<dbReference type="Proteomes" id="UP000076532">
    <property type="component" value="Unassembled WGS sequence"/>
</dbReference>
<evidence type="ECO:0000313" key="2">
    <source>
        <dbReference type="EMBL" id="KZP20295.1"/>
    </source>
</evidence>
<sequence>SPTAIAHLEYDIAALPPPPSGAWTRFVCTSDTHCRTFPVPPGDVLLHSGDLTNTGTLADFRGTLEWIRAQPHALKIIIAGNHDLPLHEEWYAENYGRWHSEPEAKIIELLKGPGKRASDEPNVSDSGLVYLQDQSYVFQTREGGRRWSIYGSPWQPEFCNWAFNYERDKTGEDIVKRIPKTDILLTHGPPFDILDATLRGQPVGCEALRAHVPKLRPRLHLFGHIHEARGAEMYTW</sequence>
<dbReference type="CDD" id="cd07379">
    <property type="entry name" value="MPP_239FB"/>
    <property type="match status" value="1"/>
</dbReference>
<dbReference type="InterPro" id="IPR051693">
    <property type="entry name" value="UPF0046_metallophosphoest"/>
</dbReference>
<dbReference type="SUPFAM" id="SSF56300">
    <property type="entry name" value="Metallo-dependent phosphatases"/>
    <property type="match status" value="1"/>
</dbReference>
<dbReference type="InterPro" id="IPR029052">
    <property type="entry name" value="Metallo-depent_PP-like"/>
</dbReference>
<evidence type="ECO:0000259" key="1">
    <source>
        <dbReference type="Pfam" id="PF00149"/>
    </source>
</evidence>
<dbReference type="AlphaFoldDB" id="A0A166IY99"/>
<dbReference type="OrthoDB" id="630188at2759"/>
<accession>A0A166IY99</accession>
<proteinExistence type="predicted"/>
<dbReference type="InterPro" id="IPR004843">
    <property type="entry name" value="Calcineurin-like_PHP"/>
</dbReference>
<dbReference type="PANTHER" id="PTHR12905:SF0">
    <property type="entry name" value="CALCINEURIN-LIKE PHOSPHOESTERASE DOMAIN-CONTAINING PROTEIN"/>
    <property type="match status" value="1"/>
</dbReference>
<feature type="non-terminal residue" evidence="2">
    <location>
        <position position="236"/>
    </location>
</feature>
<organism evidence="2 3">
    <name type="scientific">Athelia psychrophila</name>
    <dbReference type="NCBI Taxonomy" id="1759441"/>
    <lineage>
        <taxon>Eukaryota</taxon>
        <taxon>Fungi</taxon>
        <taxon>Dikarya</taxon>
        <taxon>Basidiomycota</taxon>
        <taxon>Agaricomycotina</taxon>
        <taxon>Agaricomycetes</taxon>
        <taxon>Agaricomycetidae</taxon>
        <taxon>Atheliales</taxon>
        <taxon>Atheliaceae</taxon>
        <taxon>Athelia</taxon>
    </lineage>
</organism>
<reference evidence="2 3" key="1">
    <citation type="journal article" date="2016" name="Mol. Biol. Evol.">
        <title>Comparative Genomics of Early-Diverging Mushroom-Forming Fungi Provides Insights into the Origins of Lignocellulose Decay Capabilities.</title>
        <authorList>
            <person name="Nagy L.G."/>
            <person name="Riley R."/>
            <person name="Tritt A."/>
            <person name="Adam C."/>
            <person name="Daum C."/>
            <person name="Floudas D."/>
            <person name="Sun H."/>
            <person name="Yadav J.S."/>
            <person name="Pangilinan J."/>
            <person name="Larsson K.H."/>
            <person name="Matsuura K."/>
            <person name="Barry K."/>
            <person name="Labutti K."/>
            <person name="Kuo R."/>
            <person name="Ohm R.A."/>
            <person name="Bhattacharya S.S."/>
            <person name="Shirouzu T."/>
            <person name="Yoshinaga Y."/>
            <person name="Martin F.M."/>
            <person name="Grigoriev I.V."/>
            <person name="Hibbett D.S."/>
        </authorList>
    </citation>
    <scope>NUCLEOTIDE SEQUENCE [LARGE SCALE GENOMIC DNA]</scope>
    <source>
        <strain evidence="2 3">CBS 109695</strain>
    </source>
</reference>
<protein>
    <submittedName>
        <fullName evidence="2">Metallo-dependent phosphatase</fullName>
    </submittedName>
</protein>
<dbReference type="GO" id="GO:0016787">
    <property type="term" value="F:hydrolase activity"/>
    <property type="evidence" value="ECO:0007669"/>
    <property type="project" value="InterPro"/>
</dbReference>
<evidence type="ECO:0000313" key="3">
    <source>
        <dbReference type="Proteomes" id="UP000076532"/>
    </source>
</evidence>
<name>A0A166IY99_9AGAM</name>
<gene>
    <name evidence="2" type="ORF">FIBSPDRAFT_703887</name>
</gene>
<keyword evidence="3" id="KW-1185">Reference proteome</keyword>
<feature type="domain" description="Calcineurin-like phosphoesterase" evidence="1">
    <location>
        <begin position="41"/>
        <end position="227"/>
    </location>
</feature>
<feature type="non-terminal residue" evidence="2">
    <location>
        <position position="1"/>
    </location>
</feature>
<dbReference type="Gene3D" id="3.60.21.10">
    <property type="match status" value="1"/>
</dbReference>
<dbReference type="EMBL" id="KV417556">
    <property type="protein sequence ID" value="KZP20295.1"/>
    <property type="molecule type" value="Genomic_DNA"/>
</dbReference>
<dbReference type="PANTHER" id="PTHR12905">
    <property type="entry name" value="METALLOPHOSPHOESTERASE"/>
    <property type="match status" value="1"/>
</dbReference>